<evidence type="ECO:0000313" key="5">
    <source>
        <dbReference type="EMBL" id="KAH1122029.1"/>
    </source>
</evidence>
<dbReference type="Gene3D" id="3.40.50.2000">
    <property type="entry name" value="Glycogen Phosphorylase B"/>
    <property type="match status" value="2"/>
</dbReference>
<keyword evidence="6" id="KW-1185">Reference proteome</keyword>
<accession>A0A9D4AID7</accession>
<evidence type="ECO:0000256" key="1">
    <source>
        <dbReference type="ARBA" id="ARBA00009995"/>
    </source>
</evidence>
<dbReference type="Pfam" id="PF00201">
    <property type="entry name" value="UDPGT"/>
    <property type="match status" value="1"/>
</dbReference>
<dbReference type="GO" id="GO:0035251">
    <property type="term" value="F:UDP-glucosyltransferase activity"/>
    <property type="evidence" value="ECO:0007669"/>
    <property type="project" value="TreeGrafter"/>
</dbReference>
<dbReference type="EMBL" id="JAIQCV010000002">
    <property type="protein sequence ID" value="KAH1122029.1"/>
    <property type="molecule type" value="Genomic_DNA"/>
</dbReference>
<evidence type="ECO:0000313" key="6">
    <source>
        <dbReference type="Proteomes" id="UP000828251"/>
    </source>
</evidence>
<comment type="caution">
    <text evidence="5">The sequence shown here is derived from an EMBL/GenBank/DDBJ whole genome shotgun (WGS) entry which is preliminary data.</text>
</comment>
<proteinExistence type="inferred from homology"/>
<reference evidence="5 6" key="1">
    <citation type="journal article" date="2021" name="Plant Biotechnol. J.">
        <title>Multi-omics assisted identification of the key and species-specific regulatory components of drought-tolerant mechanisms in Gossypium stocksii.</title>
        <authorList>
            <person name="Yu D."/>
            <person name="Ke L."/>
            <person name="Zhang D."/>
            <person name="Wu Y."/>
            <person name="Sun Y."/>
            <person name="Mei J."/>
            <person name="Sun J."/>
            <person name="Sun Y."/>
        </authorList>
    </citation>
    <scope>NUCLEOTIDE SEQUENCE [LARGE SCALE GENOMIC DNA]</scope>
    <source>
        <strain evidence="6">cv. E1</strain>
        <tissue evidence="5">Leaf</tissue>
    </source>
</reference>
<comment type="similarity">
    <text evidence="1 4">Belongs to the UDP-glycosyltransferase family.</text>
</comment>
<dbReference type="SUPFAM" id="SSF53756">
    <property type="entry name" value="UDP-Glycosyltransferase/glycogen phosphorylase"/>
    <property type="match status" value="1"/>
</dbReference>
<name>A0A9D4AID7_9ROSI</name>
<sequence length="165" mass="18395">MEKWLKEDGYEDRIKGRGLLIRGWAPQVLILSHPSIGGFLTHCGWNSTLEGISTGVPMITWPLFSEQFVNEKLVVQILKIGVGVDVEAAVHMGEEEFEAVVKKDNIMKALESLIDEGDEGEDRRKRAKYLAEMATKAVEAGGSSYLNITLLVEYIKQQATTTTRN</sequence>
<gene>
    <name evidence="5" type="ORF">J1N35_005189</name>
</gene>
<dbReference type="PANTHER" id="PTHR48047:SF182">
    <property type="entry name" value="GLYCOSYLTRANSFERASE"/>
    <property type="match status" value="1"/>
</dbReference>
<dbReference type="PANTHER" id="PTHR48047">
    <property type="entry name" value="GLYCOSYLTRANSFERASE"/>
    <property type="match status" value="1"/>
</dbReference>
<dbReference type="Proteomes" id="UP000828251">
    <property type="component" value="Unassembled WGS sequence"/>
</dbReference>
<evidence type="ECO:0000256" key="2">
    <source>
        <dbReference type="ARBA" id="ARBA00022676"/>
    </source>
</evidence>
<evidence type="ECO:0000256" key="4">
    <source>
        <dbReference type="RuleBase" id="RU003718"/>
    </source>
</evidence>
<dbReference type="InterPro" id="IPR002213">
    <property type="entry name" value="UDP_glucos_trans"/>
</dbReference>
<dbReference type="PROSITE" id="PS00375">
    <property type="entry name" value="UDPGT"/>
    <property type="match status" value="1"/>
</dbReference>
<dbReference type="OrthoDB" id="938929at2759"/>
<dbReference type="FunFam" id="3.40.50.2000:FF:000431">
    <property type="entry name" value="UDP-glycosyltransferase 90A1"/>
    <property type="match status" value="1"/>
</dbReference>
<organism evidence="5 6">
    <name type="scientific">Gossypium stocksii</name>
    <dbReference type="NCBI Taxonomy" id="47602"/>
    <lineage>
        <taxon>Eukaryota</taxon>
        <taxon>Viridiplantae</taxon>
        <taxon>Streptophyta</taxon>
        <taxon>Embryophyta</taxon>
        <taxon>Tracheophyta</taxon>
        <taxon>Spermatophyta</taxon>
        <taxon>Magnoliopsida</taxon>
        <taxon>eudicotyledons</taxon>
        <taxon>Gunneridae</taxon>
        <taxon>Pentapetalae</taxon>
        <taxon>rosids</taxon>
        <taxon>malvids</taxon>
        <taxon>Malvales</taxon>
        <taxon>Malvaceae</taxon>
        <taxon>Malvoideae</taxon>
        <taxon>Gossypium</taxon>
    </lineage>
</organism>
<dbReference type="CDD" id="cd03784">
    <property type="entry name" value="GT1_Gtf-like"/>
    <property type="match status" value="1"/>
</dbReference>
<evidence type="ECO:0000256" key="3">
    <source>
        <dbReference type="ARBA" id="ARBA00022679"/>
    </source>
</evidence>
<dbReference type="AlphaFoldDB" id="A0A9D4AID7"/>
<evidence type="ECO:0008006" key="7">
    <source>
        <dbReference type="Google" id="ProtNLM"/>
    </source>
</evidence>
<keyword evidence="3 4" id="KW-0808">Transferase</keyword>
<keyword evidence="2 4" id="KW-0328">Glycosyltransferase</keyword>
<protein>
    <recommendedName>
        <fullName evidence="7">UDP-glycosyltransferases domain-containing protein</fullName>
    </recommendedName>
</protein>
<dbReference type="InterPro" id="IPR035595">
    <property type="entry name" value="UDP_glycos_trans_CS"/>
</dbReference>